<proteinExistence type="predicted"/>
<sequence length="105" mass="12314">MKEEIKERLQRTETWMRAFFMLLFVFLQGIVKFLVLMVAVFQFGCVALTGHTNAQLLRLGRQLAAYAYQIISFLTFNTEQRPFPFSAWPSETEAPHEHVNQDRTD</sequence>
<dbReference type="AlphaFoldDB" id="A0A1H3BLY2"/>
<feature type="region of interest" description="Disordered" evidence="1">
    <location>
        <begin position="86"/>
        <end position="105"/>
    </location>
</feature>
<keyword evidence="2" id="KW-0472">Membrane</keyword>
<feature type="transmembrane region" description="Helical" evidence="2">
    <location>
        <begin position="20"/>
        <end position="43"/>
    </location>
</feature>
<gene>
    <name evidence="3" type="ORF">SAMN05421881_100157</name>
</gene>
<evidence type="ECO:0000256" key="2">
    <source>
        <dbReference type="SAM" id="Phobius"/>
    </source>
</evidence>
<feature type="compositionally biased region" description="Basic and acidic residues" evidence="1">
    <location>
        <begin position="93"/>
        <end position="105"/>
    </location>
</feature>
<evidence type="ECO:0000313" key="4">
    <source>
        <dbReference type="Proteomes" id="UP000198640"/>
    </source>
</evidence>
<reference evidence="3 4" key="1">
    <citation type="submission" date="2016-10" db="EMBL/GenBank/DDBJ databases">
        <authorList>
            <person name="de Groot N.N."/>
        </authorList>
    </citation>
    <scope>NUCLEOTIDE SEQUENCE [LARGE SCALE GENOMIC DNA]</scope>
    <source>
        <strain evidence="3 4">Nm1</strain>
    </source>
</reference>
<evidence type="ECO:0008006" key="5">
    <source>
        <dbReference type="Google" id="ProtNLM"/>
    </source>
</evidence>
<evidence type="ECO:0000256" key="1">
    <source>
        <dbReference type="SAM" id="MobiDB-lite"/>
    </source>
</evidence>
<keyword evidence="4" id="KW-1185">Reference proteome</keyword>
<dbReference type="OrthoDB" id="5766995at2"/>
<accession>A0A1H3BLY2</accession>
<evidence type="ECO:0000313" key="3">
    <source>
        <dbReference type="EMBL" id="SDX42731.1"/>
    </source>
</evidence>
<organism evidence="3 4">
    <name type="scientific">Nitrosomonas halophila</name>
    <dbReference type="NCBI Taxonomy" id="44576"/>
    <lineage>
        <taxon>Bacteria</taxon>
        <taxon>Pseudomonadati</taxon>
        <taxon>Pseudomonadota</taxon>
        <taxon>Betaproteobacteria</taxon>
        <taxon>Nitrosomonadales</taxon>
        <taxon>Nitrosomonadaceae</taxon>
        <taxon>Nitrosomonas</taxon>
    </lineage>
</organism>
<dbReference type="EMBL" id="FNOY01000001">
    <property type="protein sequence ID" value="SDX42731.1"/>
    <property type="molecule type" value="Genomic_DNA"/>
</dbReference>
<name>A0A1H3BLY2_9PROT</name>
<dbReference type="Pfam" id="PF14333">
    <property type="entry name" value="DUF4389"/>
    <property type="match status" value="1"/>
</dbReference>
<dbReference type="STRING" id="44576.SAMN05421881_100157"/>
<dbReference type="Proteomes" id="UP000198640">
    <property type="component" value="Unassembled WGS sequence"/>
</dbReference>
<protein>
    <recommendedName>
        <fullName evidence="5">Lipase</fullName>
    </recommendedName>
</protein>
<keyword evidence="2" id="KW-1133">Transmembrane helix</keyword>
<dbReference type="RefSeq" id="WP_090410923.1">
    <property type="nucleotide sequence ID" value="NZ_FNOY01000001.1"/>
</dbReference>
<keyword evidence="2" id="KW-0812">Transmembrane</keyword>
<dbReference type="InterPro" id="IPR025498">
    <property type="entry name" value="DUF4389"/>
</dbReference>